<comment type="caution">
    <text evidence="1">The sequence shown here is derived from an EMBL/GenBank/DDBJ whole genome shotgun (WGS) entry which is preliminary data.</text>
</comment>
<dbReference type="Proteomes" id="UP001259982">
    <property type="component" value="Unassembled WGS sequence"/>
</dbReference>
<evidence type="ECO:0000313" key="1">
    <source>
        <dbReference type="EMBL" id="MDT0618395.1"/>
    </source>
</evidence>
<dbReference type="EMBL" id="JAVRHY010000005">
    <property type="protein sequence ID" value="MDT0618395.1"/>
    <property type="molecule type" value="Genomic_DNA"/>
</dbReference>
<sequence>MDTPNDQPGFALYSVITALAGYDDAIIFAKKSKAFVVVLIYVAAKPTLADNVTGDVGGHCRNAGQYRHATPPLLPFLRRWDRPQRVAFRMGRKEMCAACPTEHAASRKMALSNDAGRCHR</sequence>
<accession>A0ABU3B8P5</accession>
<gene>
    <name evidence="1" type="ORF">RM531_07895</name>
</gene>
<protein>
    <submittedName>
        <fullName evidence="1">Uncharacterized protein</fullName>
    </submittedName>
</protein>
<organism evidence="1 2">
    <name type="scientific">Spectribacter acetivorans</name>
    <dbReference type="NCBI Taxonomy" id="3075603"/>
    <lineage>
        <taxon>Bacteria</taxon>
        <taxon>Pseudomonadati</taxon>
        <taxon>Pseudomonadota</taxon>
        <taxon>Gammaproteobacteria</taxon>
        <taxon>Salinisphaerales</taxon>
        <taxon>Salinisphaeraceae</taxon>
        <taxon>Spectribacter</taxon>
    </lineage>
</organism>
<keyword evidence="2" id="KW-1185">Reference proteome</keyword>
<dbReference type="RefSeq" id="WP_311653718.1">
    <property type="nucleotide sequence ID" value="NZ_JAVRHY010000005.1"/>
</dbReference>
<reference evidence="1 2" key="1">
    <citation type="submission" date="2023-09" db="EMBL/GenBank/DDBJ databases">
        <authorList>
            <person name="Rey-Velasco X."/>
        </authorList>
    </citation>
    <scope>NUCLEOTIDE SEQUENCE [LARGE SCALE GENOMIC DNA]</scope>
    <source>
        <strain evidence="1 2">P385</strain>
    </source>
</reference>
<proteinExistence type="predicted"/>
<name>A0ABU3B8P5_9GAMM</name>
<evidence type="ECO:0000313" key="2">
    <source>
        <dbReference type="Proteomes" id="UP001259982"/>
    </source>
</evidence>